<dbReference type="Pfam" id="PF13812">
    <property type="entry name" value="PPR_3"/>
    <property type="match status" value="1"/>
</dbReference>
<keyword evidence="4" id="KW-0732">Signal</keyword>
<evidence type="ECO:0000256" key="4">
    <source>
        <dbReference type="SAM" id="SignalP"/>
    </source>
</evidence>
<dbReference type="AlphaFoldDB" id="A0A165UMH3"/>
<dbReference type="EMBL" id="KV429032">
    <property type="protein sequence ID" value="KZT75137.1"/>
    <property type="molecule type" value="Genomic_DNA"/>
</dbReference>
<feature type="compositionally biased region" description="Low complexity" evidence="3">
    <location>
        <begin position="31"/>
        <end position="58"/>
    </location>
</feature>
<keyword evidence="1" id="KW-0677">Repeat</keyword>
<feature type="signal peptide" evidence="4">
    <location>
        <begin position="1"/>
        <end position="25"/>
    </location>
</feature>
<dbReference type="STRING" id="1314783.A0A165UMH3"/>
<dbReference type="Pfam" id="PF01535">
    <property type="entry name" value="PPR"/>
    <property type="match status" value="2"/>
</dbReference>
<reference evidence="5 6" key="1">
    <citation type="journal article" date="2016" name="Mol. Biol. Evol.">
        <title>Comparative Genomics of Early-Diverging Mushroom-Forming Fungi Provides Insights into the Origins of Lignocellulose Decay Capabilities.</title>
        <authorList>
            <person name="Nagy L.G."/>
            <person name="Riley R."/>
            <person name="Tritt A."/>
            <person name="Adam C."/>
            <person name="Daum C."/>
            <person name="Floudas D."/>
            <person name="Sun H."/>
            <person name="Yadav J.S."/>
            <person name="Pangilinan J."/>
            <person name="Larsson K.H."/>
            <person name="Matsuura K."/>
            <person name="Barry K."/>
            <person name="Labutti K."/>
            <person name="Kuo R."/>
            <person name="Ohm R.A."/>
            <person name="Bhattacharya S.S."/>
            <person name="Shirouzu T."/>
            <person name="Yoshinaga Y."/>
            <person name="Martin F.M."/>
            <person name="Grigoriev I.V."/>
            <person name="Hibbett D.S."/>
        </authorList>
    </citation>
    <scope>NUCLEOTIDE SEQUENCE [LARGE SCALE GENOMIC DNA]</scope>
    <source>
        <strain evidence="5 6">L-15889</strain>
    </source>
</reference>
<evidence type="ECO:0000256" key="3">
    <source>
        <dbReference type="SAM" id="MobiDB-lite"/>
    </source>
</evidence>
<feature type="repeat" description="PPR" evidence="2">
    <location>
        <begin position="362"/>
        <end position="396"/>
    </location>
</feature>
<evidence type="ECO:0008006" key="7">
    <source>
        <dbReference type="Google" id="ProtNLM"/>
    </source>
</evidence>
<dbReference type="PANTHER" id="PTHR47933">
    <property type="entry name" value="PENTATRICOPEPTIDE REPEAT-CONTAINING PROTEIN 1, MITOCHONDRIAL"/>
    <property type="match status" value="1"/>
</dbReference>
<dbReference type="Gene3D" id="1.25.40.10">
    <property type="entry name" value="Tetratricopeptide repeat domain"/>
    <property type="match status" value="3"/>
</dbReference>
<proteinExistence type="predicted"/>
<dbReference type="Pfam" id="PF13041">
    <property type="entry name" value="PPR_2"/>
    <property type="match status" value="2"/>
</dbReference>
<feature type="repeat" description="PPR" evidence="2">
    <location>
        <begin position="397"/>
        <end position="431"/>
    </location>
</feature>
<dbReference type="InterPro" id="IPR011990">
    <property type="entry name" value="TPR-like_helical_dom_sf"/>
</dbReference>
<keyword evidence="6" id="KW-1185">Reference proteome</keyword>
<dbReference type="OrthoDB" id="185373at2759"/>
<sequence length="761" mass="85868">MLARRTSHCAASFISLYFLAPRLLCRTNTTSSASSGAARGADNKGSARPLASSPAPALDPAKLIGRLDKQLQKFHGQPYDGLAPHEVQVFNRAIQSLRSTAETADTREVYHIWRTLKDRNMLRFFGPVQHDMISRFVVAVCENRSGSGEWSELETRALPELALFSAAGGVTEGLTRCMLVFIQENNPQAVIDLYERYYALLETKTPLAEAGKEEGQSTVPAVESQDSPTATGPTFSPALTLVRGDVLLAAITAFAMQGSFPGALQVALQTTVRILPTTITPWLRMLSDPKLAKQVDLFVRRLEVAKLLARPTSLARQLSNLTRDRAVSSLQSLYRRIMDGLTGPDRWLTISQQDAGTLTLVPEFLWSLFITALMRSRRTDLAQKLWDDVLKLGVRPPVGMWTALIDGYAELKAADDALNTWHVMLSQGIQPDALSYRALIYALYHVGRVDDAFDRFKEFQRVWAKMVPRPEEATVLIVYNTMLHGLLFHHHEGQARTLFEQMQLEGPSPDIVTYNTFLRWYSRKEQLKSFAEVLQMLEPNGLKGDVYTFSIVLSALMKVRDDAPQIMLNLMQRHGVQPNTATMTSIIDQQMKTQTEAGFHSALDLLNRMERGDIEGAEPNEVTYTAVLTAIHRNTWLLSRSVVNEYRQMVWNQMEARGIKPMRTTYNSLIHACFDNPDPEGVQQALHYYRDMTKRGVFMSNDTWYILLRGLMQRKEWSLANELVEEMREQDFVPPGALADLIRKVRLRIREKIKAGPAGYF</sequence>
<dbReference type="NCBIfam" id="TIGR00756">
    <property type="entry name" value="PPR"/>
    <property type="match status" value="2"/>
</dbReference>
<accession>A0A165UMH3</accession>
<feature type="region of interest" description="Disordered" evidence="3">
    <location>
        <begin position="209"/>
        <end position="234"/>
    </location>
</feature>
<dbReference type="InterPro" id="IPR051240">
    <property type="entry name" value="Mito_RNA-Proc/Resp"/>
</dbReference>
<name>A0A165UMH3_9APHY</name>
<organism evidence="5 6">
    <name type="scientific">Daedalea quercina L-15889</name>
    <dbReference type="NCBI Taxonomy" id="1314783"/>
    <lineage>
        <taxon>Eukaryota</taxon>
        <taxon>Fungi</taxon>
        <taxon>Dikarya</taxon>
        <taxon>Basidiomycota</taxon>
        <taxon>Agaricomycotina</taxon>
        <taxon>Agaricomycetes</taxon>
        <taxon>Polyporales</taxon>
        <taxon>Fomitopsis</taxon>
    </lineage>
</organism>
<feature type="region of interest" description="Disordered" evidence="3">
    <location>
        <begin position="30"/>
        <end position="58"/>
    </location>
</feature>
<feature type="chain" id="PRO_5007867705" description="Pentacotripeptide-repeat region of PRORP domain-containing protein" evidence="4">
    <location>
        <begin position="26"/>
        <end position="761"/>
    </location>
</feature>
<protein>
    <recommendedName>
        <fullName evidence="7">Pentacotripeptide-repeat region of PRORP domain-containing protein</fullName>
    </recommendedName>
</protein>
<dbReference type="PROSITE" id="PS51375">
    <property type="entry name" value="PPR"/>
    <property type="match status" value="3"/>
</dbReference>
<dbReference type="InterPro" id="IPR002885">
    <property type="entry name" value="PPR_rpt"/>
</dbReference>
<gene>
    <name evidence="5" type="ORF">DAEQUDRAFT_807380</name>
</gene>
<feature type="repeat" description="PPR" evidence="2">
    <location>
        <begin position="700"/>
        <end position="734"/>
    </location>
</feature>
<dbReference type="PANTHER" id="PTHR47933:SF11">
    <property type="entry name" value="PENTATRICOPEPTIDE REPEAT-CONTAINING PROTEIN 2"/>
    <property type="match status" value="1"/>
</dbReference>
<evidence type="ECO:0000256" key="2">
    <source>
        <dbReference type="PROSITE-ProRule" id="PRU00708"/>
    </source>
</evidence>
<evidence type="ECO:0000313" key="6">
    <source>
        <dbReference type="Proteomes" id="UP000076727"/>
    </source>
</evidence>
<feature type="compositionally biased region" description="Polar residues" evidence="3">
    <location>
        <begin position="216"/>
        <end position="234"/>
    </location>
</feature>
<evidence type="ECO:0000313" key="5">
    <source>
        <dbReference type="EMBL" id="KZT75137.1"/>
    </source>
</evidence>
<evidence type="ECO:0000256" key="1">
    <source>
        <dbReference type="ARBA" id="ARBA00022737"/>
    </source>
</evidence>
<dbReference type="Proteomes" id="UP000076727">
    <property type="component" value="Unassembled WGS sequence"/>
</dbReference>
<dbReference type="GO" id="GO:0003729">
    <property type="term" value="F:mRNA binding"/>
    <property type="evidence" value="ECO:0007669"/>
    <property type="project" value="TreeGrafter"/>
</dbReference>